<sequence length="164" mass="18736">MTPRLPSHFYRLLNRSRRLINSRRLNLYLLLAFVLLYWLFQATLQNADWSSSTPPGNNSGIGVCASDWYAPIWAKINGSYRLQLKVPVDPTVATTRFDRVPSSKVVKFDSHPRLLSFDDMAVIEDNLWHLPVDNQVYLLYPQSLNISDVVSRVKSCRAVPEVGS</sequence>
<evidence type="ECO:0000313" key="3">
    <source>
        <dbReference type="Proteomes" id="UP000281553"/>
    </source>
</evidence>
<feature type="transmembrane region" description="Helical" evidence="1">
    <location>
        <begin position="25"/>
        <end position="44"/>
    </location>
</feature>
<evidence type="ECO:0000313" key="2">
    <source>
        <dbReference type="EMBL" id="VDN43208.1"/>
    </source>
</evidence>
<dbReference type="Proteomes" id="UP000281553">
    <property type="component" value="Unassembled WGS sequence"/>
</dbReference>
<dbReference type="EMBL" id="UYRU01107072">
    <property type="protein sequence ID" value="VDN43208.1"/>
    <property type="molecule type" value="Genomic_DNA"/>
</dbReference>
<keyword evidence="1" id="KW-0472">Membrane</keyword>
<keyword evidence="3" id="KW-1185">Reference proteome</keyword>
<accession>A0A3P7P323</accession>
<name>A0A3P7P323_DIBLA</name>
<gene>
    <name evidence="2" type="ORF">DILT_LOCUS19029</name>
</gene>
<keyword evidence="1" id="KW-1133">Transmembrane helix</keyword>
<organism evidence="2 3">
    <name type="scientific">Dibothriocephalus latus</name>
    <name type="common">Fish tapeworm</name>
    <name type="synonym">Diphyllobothrium latum</name>
    <dbReference type="NCBI Taxonomy" id="60516"/>
    <lineage>
        <taxon>Eukaryota</taxon>
        <taxon>Metazoa</taxon>
        <taxon>Spiralia</taxon>
        <taxon>Lophotrochozoa</taxon>
        <taxon>Platyhelminthes</taxon>
        <taxon>Cestoda</taxon>
        <taxon>Eucestoda</taxon>
        <taxon>Diphyllobothriidea</taxon>
        <taxon>Diphyllobothriidae</taxon>
        <taxon>Dibothriocephalus</taxon>
    </lineage>
</organism>
<evidence type="ECO:0000256" key="1">
    <source>
        <dbReference type="SAM" id="Phobius"/>
    </source>
</evidence>
<keyword evidence="1" id="KW-0812">Transmembrane</keyword>
<reference evidence="2 3" key="1">
    <citation type="submission" date="2018-11" db="EMBL/GenBank/DDBJ databases">
        <authorList>
            <consortium name="Pathogen Informatics"/>
        </authorList>
    </citation>
    <scope>NUCLEOTIDE SEQUENCE [LARGE SCALE GENOMIC DNA]</scope>
</reference>
<dbReference type="AlphaFoldDB" id="A0A3P7P323"/>
<protein>
    <submittedName>
        <fullName evidence="2">Uncharacterized protein</fullName>
    </submittedName>
</protein>
<proteinExistence type="predicted"/>